<keyword evidence="1" id="KW-0812">Transmembrane</keyword>
<sequence length="43" mass="4861">MFTPQVCPFLLPFSFSSSFFFLSLSQNCAFVEIFALWIVGFGS</sequence>
<dbReference type="AlphaFoldDB" id="A0A2P2QH59"/>
<keyword evidence="1" id="KW-0472">Membrane</keyword>
<organism evidence="2">
    <name type="scientific">Rhizophora mucronata</name>
    <name type="common">Asiatic mangrove</name>
    <dbReference type="NCBI Taxonomy" id="61149"/>
    <lineage>
        <taxon>Eukaryota</taxon>
        <taxon>Viridiplantae</taxon>
        <taxon>Streptophyta</taxon>
        <taxon>Embryophyta</taxon>
        <taxon>Tracheophyta</taxon>
        <taxon>Spermatophyta</taxon>
        <taxon>Magnoliopsida</taxon>
        <taxon>eudicotyledons</taxon>
        <taxon>Gunneridae</taxon>
        <taxon>Pentapetalae</taxon>
        <taxon>rosids</taxon>
        <taxon>fabids</taxon>
        <taxon>Malpighiales</taxon>
        <taxon>Rhizophoraceae</taxon>
        <taxon>Rhizophora</taxon>
    </lineage>
</organism>
<proteinExistence type="predicted"/>
<reference evidence="2" key="1">
    <citation type="submission" date="2018-02" db="EMBL/GenBank/DDBJ databases">
        <title>Rhizophora mucronata_Transcriptome.</title>
        <authorList>
            <person name="Meera S.P."/>
            <person name="Sreeshan A."/>
            <person name="Augustine A."/>
        </authorList>
    </citation>
    <scope>NUCLEOTIDE SEQUENCE</scope>
    <source>
        <tissue evidence="2">Leaf</tissue>
    </source>
</reference>
<evidence type="ECO:0000256" key="1">
    <source>
        <dbReference type="SAM" id="Phobius"/>
    </source>
</evidence>
<dbReference type="EMBL" id="GGEC01085848">
    <property type="protein sequence ID" value="MBX66332.1"/>
    <property type="molecule type" value="Transcribed_RNA"/>
</dbReference>
<protein>
    <submittedName>
        <fullName evidence="2">Uncharacterized protein</fullName>
    </submittedName>
</protein>
<feature type="transmembrane region" description="Helical" evidence="1">
    <location>
        <begin position="20"/>
        <end position="41"/>
    </location>
</feature>
<accession>A0A2P2QH59</accession>
<evidence type="ECO:0000313" key="2">
    <source>
        <dbReference type="EMBL" id="MBX66332.1"/>
    </source>
</evidence>
<name>A0A2P2QH59_RHIMU</name>
<keyword evidence="1" id="KW-1133">Transmembrane helix</keyword>